<protein>
    <recommendedName>
        <fullName evidence="3">DUF2946 domain-containing protein</fullName>
    </recommendedName>
</protein>
<organism evidence="1 2">
    <name type="scientific">Candidatus Methylopumilus planktonicus</name>
    <dbReference type="NCBI Taxonomy" id="1581557"/>
    <lineage>
        <taxon>Bacteria</taxon>
        <taxon>Pseudomonadati</taxon>
        <taxon>Pseudomonadota</taxon>
        <taxon>Betaproteobacteria</taxon>
        <taxon>Nitrosomonadales</taxon>
        <taxon>Methylophilaceae</taxon>
        <taxon>Candidatus Methylopumilus</taxon>
    </lineage>
</organism>
<name>A0A0D6EUZ3_9PROT</name>
<dbReference type="RefSeq" id="WP_046487682.1">
    <property type="nucleotide sequence ID" value="NZ_LN827929.1"/>
</dbReference>
<evidence type="ECO:0000313" key="2">
    <source>
        <dbReference type="Proteomes" id="UP000064007"/>
    </source>
</evidence>
<evidence type="ECO:0008006" key="3">
    <source>
        <dbReference type="Google" id="ProtNLM"/>
    </source>
</evidence>
<sequence>MKSAYKKIGSWIAIFTMLLTSFMPLISHAVESQNNLQNLEVICTSQGFKFVSTQNHSPDKSPINIKHDHCIYCSISSDKTYLLPINTQLGSAVIPTSAKFFLDYESPILQSYFRSSHPPQAPPVI</sequence>
<dbReference type="KEGG" id="mbat:BN1208_0542"/>
<evidence type="ECO:0000313" key="1">
    <source>
        <dbReference type="EMBL" id="CEZ19432.1"/>
    </source>
</evidence>
<dbReference type="InterPro" id="IPR021333">
    <property type="entry name" value="DUF2946"/>
</dbReference>
<reference evidence="2" key="1">
    <citation type="submission" date="2014-12" db="EMBL/GenBank/DDBJ databases">
        <authorList>
            <person name="Salcher M.M."/>
        </authorList>
    </citation>
    <scope>NUCLEOTIDE SEQUENCE [LARGE SCALE GENOMIC DNA]</scope>
    <source>
        <strain evidence="2">MMS-10A-171</strain>
    </source>
</reference>
<dbReference type="HOGENOM" id="CLU_1990023_0_0_4"/>
<dbReference type="Proteomes" id="UP000064007">
    <property type="component" value="Chromosome 1"/>
</dbReference>
<dbReference type="Pfam" id="PF11162">
    <property type="entry name" value="DUF2946"/>
    <property type="match status" value="1"/>
</dbReference>
<accession>A0A0D6EUZ3</accession>
<dbReference type="EMBL" id="LN827929">
    <property type="protein sequence ID" value="CEZ19432.1"/>
    <property type="molecule type" value="Genomic_DNA"/>
</dbReference>
<proteinExistence type="predicted"/>
<keyword evidence="2" id="KW-1185">Reference proteome</keyword>
<gene>
    <name evidence="1" type="ORF">BN1208_0542</name>
</gene>
<dbReference type="OrthoDB" id="8538365at2"/>
<dbReference type="AlphaFoldDB" id="A0A0D6EUZ3"/>